<organism evidence="1 2">
    <name type="scientific">Podarcis lilfordi</name>
    <name type="common">Lilford's wall lizard</name>
    <dbReference type="NCBI Taxonomy" id="74358"/>
    <lineage>
        <taxon>Eukaryota</taxon>
        <taxon>Metazoa</taxon>
        <taxon>Chordata</taxon>
        <taxon>Craniata</taxon>
        <taxon>Vertebrata</taxon>
        <taxon>Euteleostomi</taxon>
        <taxon>Lepidosauria</taxon>
        <taxon>Squamata</taxon>
        <taxon>Bifurcata</taxon>
        <taxon>Unidentata</taxon>
        <taxon>Episquamata</taxon>
        <taxon>Laterata</taxon>
        <taxon>Lacertibaenia</taxon>
        <taxon>Lacertidae</taxon>
        <taxon>Podarcis</taxon>
    </lineage>
</organism>
<dbReference type="Proteomes" id="UP001178461">
    <property type="component" value="Chromosome 8"/>
</dbReference>
<dbReference type="EMBL" id="OX395133">
    <property type="protein sequence ID" value="CAI5782950.1"/>
    <property type="molecule type" value="Genomic_DNA"/>
</dbReference>
<accession>A0AA35PEH6</accession>
<sequence>MITSVLLRQIRHCFDSSWSSVDSKPVPSPSIMKNLVILVSVLALMSCSMAGGCGRQRCTPNAAGKMECICYDENWKPTGSYVSKRDAEAPMAEEN</sequence>
<name>A0AA35PEH6_9SAUR</name>
<gene>
    <name evidence="1" type="ORF">PODLI_1B003694</name>
</gene>
<keyword evidence="2" id="KW-1185">Reference proteome</keyword>
<dbReference type="AlphaFoldDB" id="A0AA35PEH6"/>
<evidence type="ECO:0000313" key="2">
    <source>
        <dbReference type="Proteomes" id="UP001178461"/>
    </source>
</evidence>
<reference evidence="1" key="1">
    <citation type="submission" date="2022-12" db="EMBL/GenBank/DDBJ databases">
        <authorList>
            <person name="Alioto T."/>
            <person name="Alioto T."/>
            <person name="Gomez Garrido J."/>
        </authorList>
    </citation>
    <scope>NUCLEOTIDE SEQUENCE</scope>
</reference>
<proteinExistence type="predicted"/>
<evidence type="ECO:0000313" key="1">
    <source>
        <dbReference type="EMBL" id="CAI5782950.1"/>
    </source>
</evidence>
<protein>
    <submittedName>
        <fullName evidence="1">Uncharacterized protein</fullName>
    </submittedName>
</protein>